<feature type="transmembrane region" description="Helical" evidence="1">
    <location>
        <begin position="257"/>
        <end position="277"/>
    </location>
</feature>
<evidence type="ECO:0000313" key="3">
    <source>
        <dbReference type="Proteomes" id="UP000644167"/>
    </source>
</evidence>
<feature type="transmembrane region" description="Helical" evidence="1">
    <location>
        <begin position="309"/>
        <end position="331"/>
    </location>
</feature>
<keyword evidence="3" id="KW-1185">Reference proteome</keyword>
<evidence type="ECO:0000313" key="2">
    <source>
        <dbReference type="EMBL" id="QRV24965.1"/>
    </source>
</evidence>
<feature type="transmembrane region" description="Helical" evidence="1">
    <location>
        <begin position="157"/>
        <end position="175"/>
    </location>
</feature>
<sequence>MTPLKFNGSGSEYFKIWIVNILLTIVTLGLYRPWAKVRTLRYFYGNTELDNSNFEYHATGKQLFVSFIIAVALLLVYLVISQLNPILGLILPIALLIALPWIIWRSMKFNLSMSSHRNVRFGFNGEISGSYIALLAYPIGLLAAGIAALYFVSQISIWLALALSLIAYPAYFAMISKVTNSYVVNGSHFGQGQFSTNLEFKPFFMIILKAAGLAFLFLLVVVIVAFAVIFSSGNSGSLGSLFEAITNLGTSGNATSFIFGMIISIYGIFILAGLYLLSYIKARQRMYLFSKTTLNKSITFESTLTTNKYFSVMLTNLLLLVCSLGLGYPWAAVRLYRYSIENINIQAEEGFNDFISKQSGEEGPLGEELGDAFNADIGGLAV</sequence>
<organism evidence="2 3">
    <name type="scientific">Marinomonas foliarum</name>
    <dbReference type="NCBI Taxonomy" id="491950"/>
    <lineage>
        <taxon>Bacteria</taxon>
        <taxon>Pseudomonadati</taxon>
        <taxon>Pseudomonadota</taxon>
        <taxon>Gammaproteobacteria</taxon>
        <taxon>Oceanospirillales</taxon>
        <taxon>Oceanospirillaceae</taxon>
        <taxon>Marinomonas</taxon>
    </lineage>
</organism>
<name>A0ABX7IRH9_9GAMM</name>
<keyword evidence="1" id="KW-0472">Membrane</keyword>
<dbReference type="Proteomes" id="UP000644167">
    <property type="component" value="Chromosome"/>
</dbReference>
<dbReference type="RefSeq" id="WP_205115698.1">
    <property type="nucleotide sequence ID" value="NZ_CP070273.1"/>
</dbReference>
<reference evidence="2 3" key="1">
    <citation type="submission" date="2021-02" db="EMBL/GenBank/DDBJ databases">
        <title>The genome of Marinomonas foliarum JZW.</title>
        <authorList>
            <person name="Sun M."/>
        </authorList>
    </citation>
    <scope>NUCLEOTIDE SEQUENCE [LARGE SCALE GENOMIC DNA]</scope>
    <source>
        <strain evidence="2 3">JZW</strain>
    </source>
</reference>
<feature type="transmembrane region" description="Helical" evidence="1">
    <location>
        <begin position="86"/>
        <end position="107"/>
    </location>
</feature>
<feature type="transmembrane region" description="Helical" evidence="1">
    <location>
        <begin position="203"/>
        <end position="230"/>
    </location>
</feature>
<dbReference type="EMBL" id="CP070273">
    <property type="protein sequence ID" value="QRV24965.1"/>
    <property type="molecule type" value="Genomic_DNA"/>
</dbReference>
<feature type="transmembrane region" description="Helical" evidence="1">
    <location>
        <begin position="63"/>
        <end position="80"/>
    </location>
</feature>
<feature type="transmembrane region" description="Helical" evidence="1">
    <location>
        <begin position="128"/>
        <end position="151"/>
    </location>
</feature>
<evidence type="ECO:0000256" key="1">
    <source>
        <dbReference type="SAM" id="Phobius"/>
    </source>
</evidence>
<dbReference type="InterPro" id="IPR010295">
    <property type="entry name" value="DUF898"/>
</dbReference>
<keyword evidence="1" id="KW-1133">Transmembrane helix</keyword>
<proteinExistence type="predicted"/>
<gene>
    <name evidence="2" type="ORF">JSY38_05370</name>
</gene>
<keyword evidence="1" id="KW-0812">Transmembrane</keyword>
<protein>
    <submittedName>
        <fullName evidence="2">DUF898 domain-containing protein</fullName>
    </submittedName>
</protein>
<accession>A0ABX7IRH9</accession>
<dbReference type="Pfam" id="PF05987">
    <property type="entry name" value="DUF898"/>
    <property type="match status" value="1"/>
</dbReference>
<feature type="transmembrane region" description="Helical" evidence="1">
    <location>
        <begin position="13"/>
        <end position="31"/>
    </location>
</feature>